<evidence type="ECO:0000313" key="3">
    <source>
        <dbReference type="Proteomes" id="UP000024533"/>
    </source>
</evidence>
<protein>
    <submittedName>
        <fullName evidence="2">Uncharacterized protein</fullName>
    </submittedName>
</protein>
<evidence type="ECO:0000313" key="2">
    <source>
        <dbReference type="EMBL" id="KDB27205.1"/>
    </source>
</evidence>
<organism evidence="2 3">
    <name type="scientific">Trichophyton interdigitale (strain MR816)</name>
    <dbReference type="NCBI Taxonomy" id="1215338"/>
    <lineage>
        <taxon>Eukaryota</taxon>
        <taxon>Fungi</taxon>
        <taxon>Dikarya</taxon>
        <taxon>Ascomycota</taxon>
        <taxon>Pezizomycotina</taxon>
        <taxon>Eurotiomycetes</taxon>
        <taxon>Eurotiomycetidae</taxon>
        <taxon>Onygenales</taxon>
        <taxon>Arthrodermataceae</taxon>
        <taxon>Trichophyton</taxon>
    </lineage>
</organism>
<sequence>MSSSLAEDIQAQLRMRLAEQEQLEKEAVRIEAFMETIRHDIANMELMSSSARNARGLRNRYITMTPQEELAQYEQDLENIRQRIEALQDAIELLEQQL</sequence>
<keyword evidence="3" id="KW-1185">Reference proteome</keyword>
<dbReference type="HOGENOM" id="CLU_180173_0_0_1"/>
<accession>A0A059JH91</accession>
<name>A0A059JH91_TRIIM</name>
<feature type="coiled-coil region" evidence="1">
    <location>
        <begin position="70"/>
        <end position="97"/>
    </location>
</feature>
<dbReference type="EMBL" id="AOKY01000080">
    <property type="protein sequence ID" value="KDB27205.1"/>
    <property type="molecule type" value="Genomic_DNA"/>
</dbReference>
<evidence type="ECO:0000256" key="1">
    <source>
        <dbReference type="SAM" id="Coils"/>
    </source>
</evidence>
<dbReference type="OrthoDB" id="4173660at2759"/>
<gene>
    <name evidence="2" type="ORF">H109_00999</name>
</gene>
<proteinExistence type="predicted"/>
<reference evidence="2 3" key="1">
    <citation type="submission" date="2014-02" db="EMBL/GenBank/DDBJ databases">
        <title>The Genome Sequence of Trichophyton interdigitale MR816.</title>
        <authorList>
            <consortium name="The Broad Institute Genomics Platform"/>
            <person name="Cuomo C.A."/>
            <person name="White T.C."/>
            <person name="Graser Y."/>
            <person name="Martinez-Rossi N."/>
            <person name="Heitman J."/>
            <person name="Young S.K."/>
            <person name="Zeng Q."/>
            <person name="Gargeya S."/>
            <person name="Abouelleil A."/>
            <person name="Alvarado L."/>
            <person name="Chapman S.B."/>
            <person name="Gainer-Dewar J."/>
            <person name="Goldberg J."/>
            <person name="Griggs A."/>
            <person name="Gujja S."/>
            <person name="Hansen M."/>
            <person name="Howarth C."/>
            <person name="Imamovic A."/>
            <person name="Larimer J."/>
            <person name="Martinez D."/>
            <person name="Murphy C."/>
            <person name="Pearson M.D."/>
            <person name="Persinoti G."/>
            <person name="Poon T."/>
            <person name="Priest M."/>
            <person name="Roberts A.D."/>
            <person name="Saif S."/>
            <person name="Shea T.D."/>
            <person name="Sykes S.N."/>
            <person name="Wortman J."/>
            <person name="Nusbaum C."/>
            <person name="Birren B."/>
        </authorList>
    </citation>
    <scope>NUCLEOTIDE SEQUENCE [LARGE SCALE GENOMIC DNA]</scope>
    <source>
        <strain evidence="2 3">MR816</strain>
    </source>
</reference>
<dbReference type="OMA" id="FMETIRH"/>
<dbReference type="AlphaFoldDB" id="A0A059JH91"/>
<keyword evidence="1" id="KW-0175">Coiled coil</keyword>
<dbReference type="Proteomes" id="UP000024533">
    <property type="component" value="Unassembled WGS sequence"/>
</dbReference>
<comment type="caution">
    <text evidence="2">The sequence shown here is derived from an EMBL/GenBank/DDBJ whole genome shotgun (WGS) entry which is preliminary data.</text>
</comment>